<evidence type="ECO:0000259" key="1">
    <source>
        <dbReference type="PROSITE" id="PS51186"/>
    </source>
</evidence>
<dbReference type="InterPro" id="IPR000182">
    <property type="entry name" value="GNAT_dom"/>
</dbReference>
<comment type="caution">
    <text evidence="2">The sequence shown here is derived from an EMBL/GenBank/DDBJ whole genome shotgun (WGS) entry which is preliminary data.</text>
</comment>
<name>A0A094Q9B4_9ZZZZ</name>
<sequence length="158" mass="17925">MQSADNKLELIELTHRAREFLLLDVHENQRNLVASVAQSFADALFPPADYENGAPLPWIRGVLRNSEPAAFIMCADPTEQQKDPWLWRLLVDQSHQRCGVGKFAVKSVLARYQEMGCARVLVCWAPTEGNAGDFYKKFGFVETGEKMGDEIVAEFRFF</sequence>
<feature type="domain" description="N-acetyltransferase" evidence="1">
    <location>
        <begin position="8"/>
        <end position="158"/>
    </location>
</feature>
<gene>
    <name evidence="2" type="ORF">GM51_7805</name>
</gene>
<dbReference type="Gene3D" id="3.40.630.30">
    <property type="match status" value="1"/>
</dbReference>
<dbReference type="EMBL" id="JNSL01000039">
    <property type="protein sequence ID" value="KGA18729.1"/>
    <property type="molecule type" value="Genomic_DNA"/>
</dbReference>
<organism evidence="2">
    <name type="scientific">freshwater metagenome</name>
    <dbReference type="NCBI Taxonomy" id="449393"/>
    <lineage>
        <taxon>unclassified sequences</taxon>
        <taxon>metagenomes</taxon>
        <taxon>ecological metagenomes</taxon>
    </lineage>
</organism>
<dbReference type="PROSITE" id="PS51186">
    <property type="entry name" value="GNAT"/>
    <property type="match status" value="1"/>
</dbReference>
<dbReference type="Pfam" id="PF00583">
    <property type="entry name" value="Acetyltransf_1"/>
    <property type="match status" value="1"/>
</dbReference>
<proteinExistence type="predicted"/>
<dbReference type="AlphaFoldDB" id="A0A094Q9B4"/>
<reference evidence="2" key="1">
    <citation type="submission" date="2014-06" db="EMBL/GenBank/DDBJ databases">
        <title>Key roles for freshwater Actinobacteria revealed by deep metagenomic sequencing.</title>
        <authorList>
            <person name="Ghai R."/>
            <person name="Mizuno C.M."/>
            <person name="Picazo A."/>
            <person name="Camacho A."/>
            <person name="Rodriguez-Valera F."/>
        </authorList>
    </citation>
    <scope>NUCLEOTIDE SEQUENCE</scope>
</reference>
<dbReference type="SUPFAM" id="SSF55729">
    <property type="entry name" value="Acyl-CoA N-acyltransferases (Nat)"/>
    <property type="match status" value="1"/>
</dbReference>
<accession>A0A094Q9B4</accession>
<protein>
    <recommendedName>
        <fullName evidence="1">N-acetyltransferase domain-containing protein</fullName>
    </recommendedName>
</protein>
<evidence type="ECO:0000313" key="2">
    <source>
        <dbReference type="EMBL" id="KGA18729.1"/>
    </source>
</evidence>
<dbReference type="GO" id="GO:0016747">
    <property type="term" value="F:acyltransferase activity, transferring groups other than amino-acyl groups"/>
    <property type="evidence" value="ECO:0007669"/>
    <property type="project" value="InterPro"/>
</dbReference>
<dbReference type="InterPro" id="IPR016181">
    <property type="entry name" value="Acyl_CoA_acyltransferase"/>
</dbReference>
<dbReference type="CDD" id="cd04301">
    <property type="entry name" value="NAT_SF"/>
    <property type="match status" value="1"/>
</dbReference>